<sequence length="143" mass="16455">MEVTLCLERIRDGEKRQTSFVGKPQLEAGKLWLFTSPSRPLILMNCCSYKFYTNLETFVETFSHEGMSETGAVKYLDGVMENCKRKGSFHFHFPCHCSLQPHDFWSLIAHINIAEVQIIIKQTCSLQRHLNKGKNMKVPSAML</sequence>
<organism evidence="1 2">
    <name type="scientific">Clunio marinus</name>
    <dbReference type="NCBI Taxonomy" id="568069"/>
    <lineage>
        <taxon>Eukaryota</taxon>
        <taxon>Metazoa</taxon>
        <taxon>Ecdysozoa</taxon>
        <taxon>Arthropoda</taxon>
        <taxon>Hexapoda</taxon>
        <taxon>Insecta</taxon>
        <taxon>Pterygota</taxon>
        <taxon>Neoptera</taxon>
        <taxon>Endopterygota</taxon>
        <taxon>Diptera</taxon>
        <taxon>Nematocera</taxon>
        <taxon>Chironomoidea</taxon>
        <taxon>Chironomidae</taxon>
        <taxon>Clunio</taxon>
    </lineage>
</organism>
<gene>
    <name evidence="1" type="ORF">CLUMA_CG002944</name>
</gene>
<proteinExistence type="predicted"/>
<name>A0A1J1HMA0_9DIPT</name>
<protein>
    <submittedName>
        <fullName evidence="1">CLUMA_CG002944, isoform A</fullName>
    </submittedName>
</protein>
<dbReference type="AlphaFoldDB" id="A0A1J1HMA0"/>
<evidence type="ECO:0000313" key="2">
    <source>
        <dbReference type="Proteomes" id="UP000183832"/>
    </source>
</evidence>
<reference evidence="1 2" key="1">
    <citation type="submission" date="2015-04" db="EMBL/GenBank/DDBJ databases">
        <authorList>
            <person name="Syromyatnikov M.Y."/>
            <person name="Popov V.N."/>
        </authorList>
    </citation>
    <scope>NUCLEOTIDE SEQUENCE [LARGE SCALE GENOMIC DNA]</scope>
</reference>
<dbReference type="Proteomes" id="UP000183832">
    <property type="component" value="Unassembled WGS sequence"/>
</dbReference>
<evidence type="ECO:0000313" key="1">
    <source>
        <dbReference type="EMBL" id="CRK89183.1"/>
    </source>
</evidence>
<keyword evidence="2" id="KW-1185">Reference proteome</keyword>
<dbReference type="EMBL" id="CVRI01000011">
    <property type="protein sequence ID" value="CRK89183.1"/>
    <property type="molecule type" value="Genomic_DNA"/>
</dbReference>
<accession>A0A1J1HMA0</accession>